<proteinExistence type="predicted"/>
<accession>A0ABZ3IIY5</accession>
<name>A0ABZ3IIY5_9FIRM</name>
<gene>
    <name evidence="1" type="ORF">SPSIL_017050</name>
</gene>
<organism evidence="1 2">
    <name type="scientific">Sporomusa silvacetica DSM 10669</name>
    <dbReference type="NCBI Taxonomy" id="1123289"/>
    <lineage>
        <taxon>Bacteria</taxon>
        <taxon>Bacillati</taxon>
        <taxon>Bacillota</taxon>
        <taxon>Negativicutes</taxon>
        <taxon>Selenomonadales</taxon>
        <taxon>Sporomusaceae</taxon>
        <taxon>Sporomusa</taxon>
    </lineage>
</organism>
<evidence type="ECO:0000313" key="1">
    <source>
        <dbReference type="EMBL" id="XFO65565.1"/>
    </source>
</evidence>
<sequence>MNSNVNELRPVICKKCGRVIVSVITAAKALCPKCKVWSTNKKEKEVC</sequence>
<evidence type="ECO:0008006" key="3">
    <source>
        <dbReference type="Google" id="ProtNLM"/>
    </source>
</evidence>
<keyword evidence="2" id="KW-1185">Reference proteome</keyword>
<protein>
    <recommendedName>
        <fullName evidence="3">Mu-like prophage protein Com</fullName>
    </recommendedName>
</protein>
<dbReference type="RefSeq" id="WP_169717787.1">
    <property type="nucleotide sequence ID" value="NZ_CP155573.1"/>
</dbReference>
<reference evidence="1" key="1">
    <citation type="submission" date="2024-05" db="EMBL/GenBank/DDBJ databases">
        <title>Isolation and characterization of Sporomusa carbonis sp. nov., a carboxydotrophic hydrogenogen in the genus of Sporomusa isolated from a charcoal burning pile.</title>
        <authorList>
            <person name="Boeer T."/>
            <person name="Rosenbaum F."/>
            <person name="Eysell L."/>
            <person name="Mueller V."/>
            <person name="Daniel R."/>
            <person name="Poehlein A."/>
        </authorList>
    </citation>
    <scope>NUCLEOTIDE SEQUENCE [LARGE SCALE GENOMIC DNA]</scope>
    <source>
        <strain evidence="1">DSM 10669</strain>
    </source>
</reference>
<dbReference type="Proteomes" id="UP000216752">
    <property type="component" value="Chromosome"/>
</dbReference>
<evidence type="ECO:0000313" key="2">
    <source>
        <dbReference type="Proteomes" id="UP000216752"/>
    </source>
</evidence>
<dbReference type="EMBL" id="CP155573">
    <property type="protein sequence ID" value="XFO65565.1"/>
    <property type="molecule type" value="Genomic_DNA"/>
</dbReference>